<dbReference type="PANTHER" id="PTHR47901:SF8">
    <property type="entry name" value="CASPASE-3"/>
    <property type="match status" value="1"/>
</dbReference>
<evidence type="ECO:0000256" key="4">
    <source>
        <dbReference type="ARBA" id="ARBA00022801"/>
    </source>
</evidence>
<keyword evidence="3" id="KW-0053">Apoptosis</keyword>
<keyword evidence="2" id="KW-0645">Protease</keyword>
<feature type="domain" description="Caspase family p20" evidence="9">
    <location>
        <begin position="618"/>
        <end position="744"/>
    </location>
</feature>
<dbReference type="InterPro" id="IPR002138">
    <property type="entry name" value="Pept_C14_p10"/>
</dbReference>
<keyword evidence="4" id="KW-0378">Hydrolase</keyword>
<dbReference type="AlphaFoldDB" id="A0A8J5MKX7"/>
<dbReference type="GO" id="GO:0006915">
    <property type="term" value="P:apoptotic process"/>
    <property type="evidence" value="ECO:0007669"/>
    <property type="project" value="UniProtKB-KW"/>
</dbReference>
<dbReference type="Gene3D" id="3.40.50.1460">
    <property type="match status" value="1"/>
</dbReference>
<dbReference type="Pfam" id="PF00656">
    <property type="entry name" value="Peptidase_C14"/>
    <property type="match status" value="1"/>
</dbReference>
<protein>
    <submittedName>
        <fullName evidence="10">Caspase-10-like 2</fullName>
    </submittedName>
</protein>
<dbReference type="EMBL" id="JAHLQT010043233">
    <property type="protein sequence ID" value="KAG7155017.1"/>
    <property type="molecule type" value="Genomic_DNA"/>
</dbReference>
<dbReference type="InterPro" id="IPR015917">
    <property type="entry name" value="Pept_C14A"/>
</dbReference>
<dbReference type="InterPro" id="IPR011600">
    <property type="entry name" value="Pept_C14_caspase"/>
</dbReference>
<dbReference type="SUPFAM" id="SSF52129">
    <property type="entry name" value="Caspase-like"/>
    <property type="match status" value="1"/>
</dbReference>
<gene>
    <name evidence="10" type="primary">Casp10-L2</name>
    <name evidence="10" type="ORF">Hamer_G015616</name>
</gene>
<dbReference type="SUPFAM" id="SSF48403">
    <property type="entry name" value="Ankyrin repeat"/>
    <property type="match status" value="1"/>
</dbReference>
<dbReference type="PROSITE" id="PS50088">
    <property type="entry name" value="ANK_REPEAT"/>
    <property type="match status" value="1"/>
</dbReference>
<feature type="region of interest" description="Disordered" evidence="7">
    <location>
        <begin position="170"/>
        <end position="233"/>
    </location>
</feature>
<dbReference type="InterPro" id="IPR001309">
    <property type="entry name" value="Pept_C14_p20"/>
</dbReference>
<dbReference type="GO" id="GO:0004197">
    <property type="term" value="F:cysteine-type endopeptidase activity"/>
    <property type="evidence" value="ECO:0007669"/>
    <property type="project" value="InterPro"/>
</dbReference>
<reference evidence="10" key="1">
    <citation type="journal article" date="2021" name="Sci. Adv.">
        <title>The American lobster genome reveals insights on longevity, neural, and immune adaptations.</title>
        <authorList>
            <person name="Polinski J.M."/>
            <person name="Zimin A.V."/>
            <person name="Clark K.F."/>
            <person name="Kohn A.B."/>
            <person name="Sadowski N."/>
            <person name="Timp W."/>
            <person name="Ptitsyn A."/>
            <person name="Khanna P."/>
            <person name="Romanova D.Y."/>
            <person name="Williams P."/>
            <person name="Greenwood S.J."/>
            <person name="Moroz L.L."/>
            <person name="Walt D.R."/>
            <person name="Bodnar A.G."/>
        </authorList>
    </citation>
    <scope>NUCLEOTIDE SEQUENCE</scope>
    <source>
        <strain evidence="10">GMGI-L3</strain>
    </source>
</reference>
<evidence type="ECO:0000256" key="1">
    <source>
        <dbReference type="ARBA" id="ARBA00010134"/>
    </source>
</evidence>
<comment type="caution">
    <text evidence="10">The sequence shown here is derived from an EMBL/GenBank/DDBJ whole genome shotgun (WGS) entry which is preliminary data.</text>
</comment>
<feature type="repeat" description="ANK" evidence="5">
    <location>
        <begin position="456"/>
        <end position="478"/>
    </location>
</feature>
<feature type="compositionally biased region" description="Basic residues" evidence="7">
    <location>
        <begin position="100"/>
        <end position="111"/>
    </location>
</feature>
<accession>A0A8J5MKX7</accession>
<sequence length="843" mass="95341">MTVDDPQADGAFNIQSNENTTKSESWSWGPSQGSQTYGWSWGFPPAAIPGHTQPIEWSWSPCIRFRYTHQKKERWSWSPSKLTVAAYKGIGPRKPDKINPFRRQKRSRSRRSSSFNRSCYLQTKRNAKNFFSGQNLIETSNTGPALSLDDLRVPNEKVPVSLSSLNNFMQTQQSERPDDKPSDEFLQLTDSTGRNLPLANVSNQTSDTAVSVTKEAPRSPPQTGATPPAPSDIIRVNSSSVEVVSLEYNSERFVGYTVSNVTSQVTRKRHLCVPDESRSFSAKKLCLTSSDSESFTTQAGNEDVFTLSKLCIKRTMSPEDASLVCQDRKKCKAHTSPLDINNLLKQIHEVMFGRIPTITYNNVNRKTVITRAATQRLSLRSPNHALLHVYDAREEVFTAVESGDLERVQELLQDTGPAIRRQNTNCTLLHTAASYCQLDIVLFLLKLISPNIVNKDGQTPAHLAAVRGHTQLLRILLSDEEMNHDKRDNCHRTYKDLLSVPLYELVLRDIQTKVQELLKLGADPDYSVESLVDTVLEHKVTTPRQLALVLHREAILSLFPKERRVEKRTTTTTTDLSVLHSSDDVYHITSDHESLKSRVKPSSVQATGPDVYKMNTDPRGYVCILSYCSFKDRPDLDLEGSRSDVNNLASVFGKMGYTGHAHFSLTAAQTKQVLTKVRDMEVLDHVGCAVFIISSHGIGNEKFLTNDMKRLATEWVCDLFKDSECPRLKNKPKLFIFDFCCGYYQNESPRQVSTARSTRVREPLQDMMCLYSSSGDFTSYTYTKEGTPFITALCRTLVQQAHDKELCDWYREFLKEYNKLSPTSAPQLCNFGFTKKFYFNPKC</sequence>
<dbReference type="Pfam" id="PF12796">
    <property type="entry name" value="Ank_2"/>
    <property type="match status" value="1"/>
</dbReference>
<dbReference type="PROSITE" id="PS50207">
    <property type="entry name" value="CASPASE_P10"/>
    <property type="match status" value="1"/>
</dbReference>
<feature type="compositionally biased region" description="Polar residues" evidence="7">
    <location>
        <begin position="13"/>
        <end position="33"/>
    </location>
</feature>
<dbReference type="InterPro" id="IPR002398">
    <property type="entry name" value="Pept_C14"/>
</dbReference>
<dbReference type="PRINTS" id="PR00376">
    <property type="entry name" value="IL1BCENZYME"/>
</dbReference>
<feature type="region of interest" description="Disordered" evidence="7">
    <location>
        <begin position="1"/>
        <end position="33"/>
    </location>
</feature>
<dbReference type="Proteomes" id="UP000747542">
    <property type="component" value="Unassembled WGS sequence"/>
</dbReference>
<feature type="domain" description="Caspase family p10" evidence="8">
    <location>
        <begin position="766"/>
        <end position="841"/>
    </location>
</feature>
<dbReference type="PROSITE" id="PS50208">
    <property type="entry name" value="CASPASE_P20"/>
    <property type="match status" value="1"/>
</dbReference>
<organism evidence="10 11">
    <name type="scientific">Homarus americanus</name>
    <name type="common">American lobster</name>
    <dbReference type="NCBI Taxonomy" id="6706"/>
    <lineage>
        <taxon>Eukaryota</taxon>
        <taxon>Metazoa</taxon>
        <taxon>Ecdysozoa</taxon>
        <taxon>Arthropoda</taxon>
        <taxon>Crustacea</taxon>
        <taxon>Multicrustacea</taxon>
        <taxon>Malacostraca</taxon>
        <taxon>Eumalacostraca</taxon>
        <taxon>Eucarida</taxon>
        <taxon>Decapoda</taxon>
        <taxon>Pleocyemata</taxon>
        <taxon>Astacidea</taxon>
        <taxon>Nephropoidea</taxon>
        <taxon>Nephropidae</taxon>
        <taxon>Homarus</taxon>
    </lineage>
</organism>
<dbReference type="GO" id="GO:0006508">
    <property type="term" value="P:proteolysis"/>
    <property type="evidence" value="ECO:0007669"/>
    <property type="project" value="UniProtKB-KW"/>
</dbReference>
<keyword evidence="11" id="KW-1185">Reference proteome</keyword>
<dbReference type="InterPro" id="IPR029030">
    <property type="entry name" value="Caspase-like_dom_sf"/>
</dbReference>
<dbReference type="Gene3D" id="1.25.40.20">
    <property type="entry name" value="Ankyrin repeat-containing domain"/>
    <property type="match status" value="1"/>
</dbReference>
<feature type="region of interest" description="Disordered" evidence="7">
    <location>
        <begin position="88"/>
        <end position="116"/>
    </location>
</feature>
<name>A0A8J5MKX7_HOMAM</name>
<evidence type="ECO:0000256" key="7">
    <source>
        <dbReference type="SAM" id="MobiDB-lite"/>
    </source>
</evidence>
<dbReference type="InterPro" id="IPR036770">
    <property type="entry name" value="Ankyrin_rpt-contain_sf"/>
</dbReference>
<proteinExistence type="inferred from homology"/>
<dbReference type="SMART" id="SM00115">
    <property type="entry name" value="CASc"/>
    <property type="match status" value="1"/>
</dbReference>
<dbReference type="PROSITE" id="PS50297">
    <property type="entry name" value="ANK_REP_REGION"/>
    <property type="match status" value="1"/>
</dbReference>
<evidence type="ECO:0000256" key="2">
    <source>
        <dbReference type="ARBA" id="ARBA00022670"/>
    </source>
</evidence>
<evidence type="ECO:0000313" key="10">
    <source>
        <dbReference type="EMBL" id="KAG7155017.1"/>
    </source>
</evidence>
<comment type="similarity">
    <text evidence="1 6">Belongs to the peptidase C14A family.</text>
</comment>
<evidence type="ECO:0000313" key="11">
    <source>
        <dbReference type="Proteomes" id="UP000747542"/>
    </source>
</evidence>
<dbReference type="PANTHER" id="PTHR47901">
    <property type="entry name" value="CASPASE RECRUITMENT DOMAIN-CONTAINING PROTEIN 18"/>
    <property type="match status" value="1"/>
</dbReference>
<evidence type="ECO:0000256" key="6">
    <source>
        <dbReference type="RuleBase" id="RU003971"/>
    </source>
</evidence>
<feature type="non-terminal residue" evidence="10">
    <location>
        <position position="1"/>
    </location>
</feature>
<evidence type="ECO:0000256" key="5">
    <source>
        <dbReference type="PROSITE-ProRule" id="PRU00023"/>
    </source>
</evidence>
<dbReference type="SMART" id="SM00248">
    <property type="entry name" value="ANK"/>
    <property type="match status" value="2"/>
</dbReference>
<evidence type="ECO:0000256" key="3">
    <source>
        <dbReference type="ARBA" id="ARBA00022703"/>
    </source>
</evidence>
<evidence type="ECO:0000259" key="9">
    <source>
        <dbReference type="PROSITE" id="PS50208"/>
    </source>
</evidence>
<evidence type="ECO:0000259" key="8">
    <source>
        <dbReference type="PROSITE" id="PS50207"/>
    </source>
</evidence>
<keyword evidence="5" id="KW-0040">ANK repeat</keyword>
<dbReference type="InterPro" id="IPR002110">
    <property type="entry name" value="Ankyrin_rpt"/>
</dbReference>
<feature type="compositionally biased region" description="Polar residues" evidence="7">
    <location>
        <begin position="188"/>
        <end position="211"/>
    </location>
</feature>